<accession>A0A9D2S0M2</accession>
<reference evidence="11" key="2">
    <citation type="submission" date="2021-04" db="EMBL/GenBank/DDBJ databases">
        <authorList>
            <person name="Gilroy R."/>
        </authorList>
    </citation>
    <scope>NUCLEOTIDE SEQUENCE</scope>
    <source>
        <strain evidence="11">ChiBcec8-14828</strain>
    </source>
</reference>
<evidence type="ECO:0000256" key="4">
    <source>
        <dbReference type="ARBA" id="ARBA00020295"/>
    </source>
</evidence>
<dbReference type="Gene3D" id="3.20.20.80">
    <property type="entry name" value="Glycosidases"/>
    <property type="match status" value="1"/>
</dbReference>
<gene>
    <name evidence="11" type="primary">malQ</name>
    <name evidence="11" type="ORF">H9943_05155</name>
</gene>
<keyword evidence="6 10" id="KW-0808">Transferase</keyword>
<dbReference type="GO" id="GO:0005975">
    <property type="term" value="P:carbohydrate metabolic process"/>
    <property type="evidence" value="ECO:0007669"/>
    <property type="project" value="InterPro"/>
</dbReference>
<dbReference type="NCBIfam" id="TIGR00217">
    <property type="entry name" value="malQ"/>
    <property type="match status" value="1"/>
</dbReference>
<dbReference type="InterPro" id="IPR017853">
    <property type="entry name" value="GH"/>
</dbReference>
<dbReference type="Pfam" id="PF02446">
    <property type="entry name" value="Glyco_hydro_77"/>
    <property type="match status" value="1"/>
</dbReference>
<dbReference type="PANTHER" id="PTHR32438">
    <property type="entry name" value="4-ALPHA-GLUCANOTRANSFERASE DPE1, CHLOROPLASTIC/AMYLOPLASTIC"/>
    <property type="match status" value="1"/>
</dbReference>
<evidence type="ECO:0000256" key="2">
    <source>
        <dbReference type="ARBA" id="ARBA00005684"/>
    </source>
</evidence>
<evidence type="ECO:0000313" key="12">
    <source>
        <dbReference type="Proteomes" id="UP000824209"/>
    </source>
</evidence>
<keyword evidence="7 10" id="KW-0119">Carbohydrate metabolism</keyword>
<evidence type="ECO:0000256" key="5">
    <source>
        <dbReference type="ARBA" id="ARBA00022676"/>
    </source>
</evidence>
<sequence length="503" mass="57360">MRSAGILLPITALPSPFGIGTMGRAAREFVHFLKRAGQSYWQILPLNPTSYGDSPYQSFSSFAGNPYLIDLDVLKDEGLLQPEEYETLSWGKNPNDVDYGLLYENRFGVLQKAVERLQSSHTQELQAFCEKNAVWLDDYALFMALKDDFSGAPWSQWPSALKKREPNALEEARTRLSRAVQFWKGVQYLFFRQWKSLKAYANENGIQMIGDLPIYTAADSADIWAAPEEFQLDKDLNPTEVAGCPPDGFSADGQLWGNPLFHWERMKQDGFSWWIRRIAYQFERYDVLRIDHFRGFDAYYAISAGAKNAQNGRWRPGPGIDFFRTLEKALGKRNIIAEDLGFLTDSVHQLLKDTGYPGMKVLEFAFDSRDGGGSNYLPHHYPENCIAYIGTHDNETALGWLEYAPPEDVALAREYLHLDPVEGEHWGMMRALWASPAGCTIVQMQDLLGLGHEARFNTPSTVGQNWRWRASKGFDSNALANRVHRQMELYERLPPQPKKEETD</sequence>
<proteinExistence type="inferred from homology"/>
<dbReference type="EMBL" id="DWYA01000049">
    <property type="protein sequence ID" value="HJB39768.1"/>
    <property type="molecule type" value="Genomic_DNA"/>
</dbReference>
<dbReference type="GO" id="GO:0004134">
    <property type="term" value="F:4-alpha-glucanotransferase activity"/>
    <property type="evidence" value="ECO:0007669"/>
    <property type="project" value="UniProtKB-EC"/>
</dbReference>
<dbReference type="EC" id="2.4.1.25" evidence="3 10"/>
<evidence type="ECO:0000256" key="6">
    <source>
        <dbReference type="ARBA" id="ARBA00022679"/>
    </source>
</evidence>
<dbReference type="PANTHER" id="PTHR32438:SF5">
    <property type="entry name" value="4-ALPHA-GLUCANOTRANSFERASE DPE1, CHLOROPLASTIC_AMYLOPLASTIC"/>
    <property type="match status" value="1"/>
</dbReference>
<dbReference type="AlphaFoldDB" id="A0A9D2S0M2"/>
<protein>
    <recommendedName>
        <fullName evidence="4 10">4-alpha-glucanotransferase</fullName>
        <ecNumber evidence="3 10">2.4.1.25</ecNumber>
    </recommendedName>
    <alternativeName>
        <fullName evidence="8 10">Amylomaltase</fullName>
    </alternativeName>
    <alternativeName>
        <fullName evidence="9 10">Disproportionating enzyme</fullName>
    </alternativeName>
</protein>
<comment type="catalytic activity">
    <reaction evidence="1 10">
        <text>Transfers a segment of a (1-&gt;4)-alpha-D-glucan to a new position in an acceptor, which may be glucose or a (1-&gt;4)-alpha-D-glucan.</text>
        <dbReference type="EC" id="2.4.1.25"/>
    </reaction>
</comment>
<evidence type="ECO:0000256" key="10">
    <source>
        <dbReference type="RuleBase" id="RU361207"/>
    </source>
</evidence>
<dbReference type="SUPFAM" id="SSF51445">
    <property type="entry name" value="(Trans)glycosidases"/>
    <property type="match status" value="1"/>
</dbReference>
<evidence type="ECO:0000256" key="3">
    <source>
        <dbReference type="ARBA" id="ARBA00012560"/>
    </source>
</evidence>
<name>A0A9D2S0M2_9FIRM</name>
<evidence type="ECO:0000256" key="9">
    <source>
        <dbReference type="ARBA" id="ARBA00031501"/>
    </source>
</evidence>
<evidence type="ECO:0000256" key="8">
    <source>
        <dbReference type="ARBA" id="ARBA00031423"/>
    </source>
</evidence>
<evidence type="ECO:0000313" key="11">
    <source>
        <dbReference type="EMBL" id="HJB39768.1"/>
    </source>
</evidence>
<comment type="caution">
    <text evidence="11">The sequence shown here is derived from an EMBL/GenBank/DDBJ whole genome shotgun (WGS) entry which is preliminary data.</text>
</comment>
<evidence type="ECO:0000256" key="7">
    <source>
        <dbReference type="ARBA" id="ARBA00023277"/>
    </source>
</evidence>
<comment type="similarity">
    <text evidence="2 10">Belongs to the disproportionating enzyme family.</text>
</comment>
<dbReference type="NCBIfam" id="NF011080">
    <property type="entry name" value="PRK14508.1-3"/>
    <property type="match status" value="1"/>
</dbReference>
<evidence type="ECO:0000256" key="1">
    <source>
        <dbReference type="ARBA" id="ARBA00000439"/>
    </source>
</evidence>
<keyword evidence="5 10" id="KW-0328">Glycosyltransferase</keyword>
<dbReference type="InterPro" id="IPR003385">
    <property type="entry name" value="Glyco_hydro_77"/>
</dbReference>
<organism evidence="11 12">
    <name type="scientific">Candidatus Ruthenibacterium avium</name>
    <dbReference type="NCBI Taxonomy" id="2838751"/>
    <lineage>
        <taxon>Bacteria</taxon>
        <taxon>Bacillati</taxon>
        <taxon>Bacillota</taxon>
        <taxon>Clostridia</taxon>
        <taxon>Eubacteriales</taxon>
        <taxon>Oscillospiraceae</taxon>
        <taxon>Ruthenibacterium</taxon>
    </lineage>
</organism>
<dbReference type="Proteomes" id="UP000824209">
    <property type="component" value="Unassembled WGS sequence"/>
</dbReference>
<reference evidence="11" key="1">
    <citation type="journal article" date="2021" name="PeerJ">
        <title>Extensive microbial diversity within the chicken gut microbiome revealed by metagenomics and culture.</title>
        <authorList>
            <person name="Gilroy R."/>
            <person name="Ravi A."/>
            <person name="Getino M."/>
            <person name="Pursley I."/>
            <person name="Horton D.L."/>
            <person name="Alikhan N.F."/>
            <person name="Baker D."/>
            <person name="Gharbi K."/>
            <person name="Hall N."/>
            <person name="Watson M."/>
            <person name="Adriaenssens E.M."/>
            <person name="Foster-Nyarko E."/>
            <person name="Jarju S."/>
            <person name="Secka A."/>
            <person name="Antonio M."/>
            <person name="Oren A."/>
            <person name="Chaudhuri R.R."/>
            <person name="La Ragione R."/>
            <person name="Hildebrand F."/>
            <person name="Pallen M.J."/>
        </authorList>
    </citation>
    <scope>NUCLEOTIDE SEQUENCE</scope>
    <source>
        <strain evidence="11">ChiBcec8-14828</strain>
    </source>
</reference>